<organism evidence="1 2">
    <name type="scientific">Caerostris extrusa</name>
    <name type="common">Bark spider</name>
    <name type="synonym">Caerostris bankana</name>
    <dbReference type="NCBI Taxonomy" id="172846"/>
    <lineage>
        <taxon>Eukaryota</taxon>
        <taxon>Metazoa</taxon>
        <taxon>Ecdysozoa</taxon>
        <taxon>Arthropoda</taxon>
        <taxon>Chelicerata</taxon>
        <taxon>Arachnida</taxon>
        <taxon>Araneae</taxon>
        <taxon>Araneomorphae</taxon>
        <taxon>Entelegynae</taxon>
        <taxon>Araneoidea</taxon>
        <taxon>Araneidae</taxon>
        <taxon>Caerostris</taxon>
    </lineage>
</organism>
<accession>A0AAV4SYW9</accession>
<evidence type="ECO:0000313" key="1">
    <source>
        <dbReference type="EMBL" id="GIY38602.1"/>
    </source>
</evidence>
<dbReference type="Proteomes" id="UP001054945">
    <property type="component" value="Unassembled WGS sequence"/>
</dbReference>
<sequence length="121" mass="13681">MIAPEAKEECGDNRKTRSRHNLFRCIAFCSSPKATTHLHPQGPLALLQVVNASFKIQYNLSSPCSPGAHYDTVRVASPSYRSNEMYFDAISCSGLYAYTRRYTIGRYNDESLLKIENQVNK</sequence>
<dbReference type="AlphaFoldDB" id="A0AAV4SYW9"/>
<comment type="caution">
    <text evidence="1">The sequence shown here is derived from an EMBL/GenBank/DDBJ whole genome shotgun (WGS) entry which is preliminary data.</text>
</comment>
<evidence type="ECO:0000313" key="2">
    <source>
        <dbReference type="Proteomes" id="UP001054945"/>
    </source>
</evidence>
<dbReference type="EMBL" id="BPLR01010330">
    <property type="protein sequence ID" value="GIY38602.1"/>
    <property type="molecule type" value="Genomic_DNA"/>
</dbReference>
<proteinExistence type="predicted"/>
<name>A0AAV4SYW9_CAEEX</name>
<keyword evidence="2" id="KW-1185">Reference proteome</keyword>
<protein>
    <submittedName>
        <fullName evidence="1">Uncharacterized protein</fullName>
    </submittedName>
</protein>
<reference evidence="1 2" key="1">
    <citation type="submission" date="2021-06" db="EMBL/GenBank/DDBJ databases">
        <title>Caerostris extrusa draft genome.</title>
        <authorList>
            <person name="Kono N."/>
            <person name="Arakawa K."/>
        </authorList>
    </citation>
    <scope>NUCLEOTIDE SEQUENCE [LARGE SCALE GENOMIC DNA]</scope>
</reference>
<gene>
    <name evidence="1" type="ORF">CEXT_48781</name>
</gene>